<dbReference type="NCBIfam" id="TIGR00229">
    <property type="entry name" value="sensory_box"/>
    <property type="match status" value="1"/>
</dbReference>
<dbReference type="InterPro" id="IPR052155">
    <property type="entry name" value="Biofilm_reg_signaling"/>
</dbReference>
<dbReference type="CDD" id="cd01949">
    <property type="entry name" value="GGDEF"/>
    <property type="match status" value="1"/>
</dbReference>
<dbReference type="SMART" id="SM00052">
    <property type="entry name" value="EAL"/>
    <property type="match status" value="1"/>
</dbReference>
<sequence>MPGLTKKHPRGLVKGNSSLTLNPRKVYSNPVDGIAKWGFFERKCESCLGELPFPVFALEIEKGPLSIRTLHFFGGPPPGLEGPSLPEAFQRIIPPEEREKFEGALRKLLEEGKVCEELPLLLPEIRWGRICLRILLEDGDSALALGVLLDITLQKDLEENLRREARFWQEVSERAPVGVILYREKFVYANPYVLKSLGYTLEELREKYVWEVVHPRFREKIKERVRRRLSGKAPGPELYTEIVLLTKNGKERVVNFLAESLPWQGEVLGLGIGLDLTPQKVLERRLTEVALFDGLTGLPNRTLFLERLRALLLGARRHREEILVLVLDFRKFREINAAHGYEAGDTLLKEVARRLAHQLREEDLKARLFADKFALALRDLRGLGSVAAVIRKIQGLFERPFRLDSREIFLFPRMGGAVFPRDGEDPEEVVSKAEIALKRAKEADEPYALYSPELERLLLEEDFLKRALLEGLKKGEFFLSYQPIVTLQKKQVIGAEALVRWQHPELGPIAPAKFIPLAERTGLIEPLGDYVLSQALKEFGPLAREKGLELALNFSPRQFCKRDLSLRIEKALTEANFPPEKLFLEITESTAMEDPALTLKILEDLRSLGLKVALDDFGMGYSSLRYLVEFAVDRIKVDQFFVSALPLDSKALHVIRTILELARSVGARGLAEGIERADQVEILLKLGCEEGQGYFFGRPVRIEDFGRFL</sequence>
<dbReference type="Pfam" id="PF00563">
    <property type="entry name" value="EAL"/>
    <property type="match status" value="1"/>
</dbReference>
<evidence type="ECO:0000313" key="5">
    <source>
        <dbReference type="Proteomes" id="UP000501253"/>
    </source>
</evidence>
<feature type="domain" description="EAL" evidence="2">
    <location>
        <begin position="461"/>
        <end position="709"/>
    </location>
</feature>
<dbReference type="InterPro" id="IPR043128">
    <property type="entry name" value="Rev_trsase/Diguanyl_cyclase"/>
</dbReference>
<feature type="domain" description="PAS" evidence="1">
    <location>
        <begin position="185"/>
        <end position="232"/>
    </location>
</feature>
<dbReference type="Proteomes" id="UP000501253">
    <property type="component" value="Chromosome"/>
</dbReference>
<dbReference type="SUPFAM" id="SSF55785">
    <property type="entry name" value="PYP-like sensor domain (PAS domain)"/>
    <property type="match status" value="2"/>
</dbReference>
<dbReference type="CDD" id="cd00130">
    <property type="entry name" value="PAS"/>
    <property type="match status" value="1"/>
</dbReference>
<dbReference type="InterPro" id="IPR013655">
    <property type="entry name" value="PAS_fold_3"/>
</dbReference>
<gene>
    <name evidence="4" type="ORF">FVE67_03985</name>
</gene>
<keyword evidence="5" id="KW-1185">Reference proteome</keyword>
<dbReference type="InterPro" id="IPR001633">
    <property type="entry name" value="EAL_dom"/>
</dbReference>
<dbReference type="PROSITE" id="PS50887">
    <property type="entry name" value="GGDEF"/>
    <property type="match status" value="1"/>
</dbReference>
<dbReference type="CDD" id="cd01948">
    <property type="entry name" value="EAL"/>
    <property type="match status" value="1"/>
</dbReference>
<dbReference type="SMART" id="SM00091">
    <property type="entry name" value="PAS"/>
    <property type="match status" value="1"/>
</dbReference>
<dbReference type="Pfam" id="PF08447">
    <property type="entry name" value="PAS_3"/>
    <property type="match status" value="1"/>
</dbReference>
<proteinExistence type="predicted"/>
<dbReference type="InterPro" id="IPR000160">
    <property type="entry name" value="GGDEF_dom"/>
</dbReference>
<dbReference type="PANTHER" id="PTHR44757">
    <property type="entry name" value="DIGUANYLATE CYCLASE DGCP"/>
    <property type="match status" value="1"/>
</dbReference>
<evidence type="ECO:0000259" key="2">
    <source>
        <dbReference type="PROSITE" id="PS50883"/>
    </source>
</evidence>
<dbReference type="SMART" id="SM00267">
    <property type="entry name" value="GGDEF"/>
    <property type="match status" value="1"/>
</dbReference>
<dbReference type="KEGG" id="tmai:FVE67_03985"/>
<dbReference type="Gene3D" id="3.30.450.20">
    <property type="entry name" value="PAS domain"/>
    <property type="match status" value="1"/>
</dbReference>
<dbReference type="InterPro" id="IPR029787">
    <property type="entry name" value="Nucleotide_cyclase"/>
</dbReference>
<feature type="domain" description="GGDEF" evidence="3">
    <location>
        <begin position="320"/>
        <end position="452"/>
    </location>
</feature>
<accession>A0A6H1WS09</accession>
<evidence type="ECO:0000313" key="4">
    <source>
        <dbReference type="EMBL" id="QJA06007.1"/>
    </source>
</evidence>
<dbReference type="InterPro" id="IPR035919">
    <property type="entry name" value="EAL_sf"/>
</dbReference>
<dbReference type="EMBL" id="CP042909">
    <property type="protein sequence ID" value="QJA06007.1"/>
    <property type="molecule type" value="Genomic_DNA"/>
</dbReference>
<dbReference type="SUPFAM" id="SSF55073">
    <property type="entry name" value="Nucleotide cyclase"/>
    <property type="match status" value="1"/>
</dbReference>
<organism evidence="4 5">
    <name type="scientific">Thermosulfurimonas marina</name>
    <dbReference type="NCBI Taxonomy" id="2047767"/>
    <lineage>
        <taxon>Bacteria</taxon>
        <taxon>Pseudomonadati</taxon>
        <taxon>Thermodesulfobacteriota</taxon>
        <taxon>Thermodesulfobacteria</taxon>
        <taxon>Thermodesulfobacteriales</taxon>
        <taxon>Thermodesulfobacteriaceae</taxon>
        <taxon>Thermosulfurimonas</taxon>
    </lineage>
</organism>
<evidence type="ECO:0000259" key="3">
    <source>
        <dbReference type="PROSITE" id="PS50887"/>
    </source>
</evidence>
<dbReference type="PROSITE" id="PS50112">
    <property type="entry name" value="PAS"/>
    <property type="match status" value="1"/>
</dbReference>
<dbReference type="PANTHER" id="PTHR44757:SF2">
    <property type="entry name" value="BIOFILM ARCHITECTURE MAINTENANCE PROTEIN MBAA"/>
    <property type="match status" value="1"/>
</dbReference>
<name>A0A6H1WS09_9BACT</name>
<dbReference type="InterPro" id="IPR035965">
    <property type="entry name" value="PAS-like_dom_sf"/>
</dbReference>
<dbReference type="Pfam" id="PF00990">
    <property type="entry name" value="GGDEF"/>
    <property type="match status" value="1"/>
</dbReference>
<dbReference type="Gene3D" id="3.20.20.450">
    <property type="entry name" value="EAL domain"/>
    <property type="match status" value="1"/>
</dbReference>
<dbReference type="NCBIfam" id="TIGR00254">
    <property type="entry name" value="GGDEF"/>
    <property type="match status" value="1"/>
</dbReference>
<dbReference type="AlphaFoldDB" id="A0A6H1WS09"/>
<evidence type="ECO:0000259" key="1">
    <source>
        <dbReference type="PROSITE" id="PS50112"/>
    </source>
</evidence>
<dbReference type="PROSITE" id="PS50883">
    <property type="entry name" value="EAL"/>
    <property type="match status" value="1"/>
</dbReference>
<dbReference type="Gene3D" id="3.30.70.270">
    <property type="match status" value="1"/>
</dbReference>
<reference evidence="4 5" key="1">
    <citation type="submission" date="2019-08" db="EMBL/GenBank/DDBJ databases">
        <title>Complete genome sequence of Thermosulfurimonas marina SU872T, an anaerobic thermophilic chemolithoautotrophic bacterium isolated from a shallow marine hydrothermal vent.</title>
        <authorList>
            <person name="Allioux M."/>
            <person name="Jebbar M."/>
            <person name="Slobodkina G."/>
            <person name="Slobodkin A."/>
            <person name="Moalic Y."/>
            <person name="Frolova A."/>
            <person name="Shao Z."/>
            <person name="Alain K."/>
        </authorList>
    </citation>
    <scope>NUCLEOTIDE SEQUENCE [LARGE SCALE GENOMIC DNA]</scope>
    <source>
        <strain evidence="4 5">SU872</strain>
    </source>
</reference>
<dbReference type="InterPro" id="IPR000014">
    <property type="entry name" value="PAS"/>
</dbReference>
<dbReference type="SUPFAM" id="SSF141868">
    <property type="entry name" value="EAL domain-like"/>
    <property type="match status" value="1"/>
</dbReference>
<protein>
    <submittedName>
        <fullName evidence="4">EAL domain-containing protein</fullName>
    </submittedName>
</protein>